<keyword evidence="1" id="KW-0812">Transmembrane</keyword>
<dbReference type="SUPFAM" id="SSF52518">
    <property type="entry name" value="Thiamin diphosphate-binding fold (THDP-binding)"/>
    <property type="match status" value="1"/>
</dbReference>
<gene>
    <name evidence="2" type="ORF">SAMN04487759_101112</name>
</gene>
<evidence type="ECO:0000256" key="1">
    <source>
        <dbReference type="SAM" id="Phobius"/>
    </source>
</evidence>
<feature type="transmembrane region" description="Helical" evidence="1">
    <location>
        <begin position="28"/>
        <end position="46"/>
    </location>
</feature>
<protein>
    <submittedName>
        <fullName evidence="2">Transketolase</fullName>
    </submittedName>
</protein>
<name>A0A1H2PXC7_9FIRM</name>
<dbReference type="InterPro" id="IPR029061">
    <property type="entry name" value="THDP-binding"/>
</dbReference>
<evidence type="ECO:0000313" key="2">
    <source>
        <dbReference type="EMBL" id="SDV99530.1"/>
    </source>
</evidence>
<dbReference type="AlphaFoldDB" id="A0A1H2PXC7"/>
<evidence type="ECO:0000313" key="3">
    <source>
        <dbReference type="Proteomes" id="UP000182429"/>
    </source>
</evidence>
<reference evidence="2 3" key="1">
    <citation type="submission" date="2016-10" db="EMBL/GenBank/DDBJ databases">
        <authorList>
            <person name="de Groot N.N."/>
        </authorList>
    </citation>
    <scope>NUCLEOTIDE SEQUENCE [LARGE SCALE GENOMIC DNA]</scope>
    <source>
        <strain evidence="2 3">S3b</strain>
    </source>
</reference>
<dbReference type="EMBL" id="FNNF01000001">
    <property type="protein sequence ID" value="SDV99530.1"/>
    <property type="molecule type" value="Genomic_DNA"/>
</dbReference>
<accession>A0A1H2PXC7</accession>
<organism evidence="2 3">
    <name type="scientific">Kandleria vitulina</name>
    <dbReference type="NCBI Taxonomy" id="1630"/>
    <lineage>
        <taxon>Bacteria</taxon>
        <taxon>Bacillati</taxon>
        <taxon>Bacillota</taxon>
        <taxon>Erysipelotrichia</taxon>
        <taxon>Erysipelotrichales</taxon>
        <taxon>Coprobacillaceae</taxon>
        <taxon>Kandleria</taxon>
    </lineage>
</organism>
<keyword evidence="1" id="KW-1133">Transmembrane helix</keyword>
<sequence length="51" mass="5879">MNPSERNKLCNFIRKEVLTMVYSAKEGYIGSLFSCVEAIVTLYFDIMNIEP</sequence>
<proteinExistence type="predicted"/>
<dbReference type="Proteomes" id="UP000182429">
    <property type="component" value="Unassembled WGS sequence"/>
</dbReference>
<dbReference type="Gene3D" id="3.40.50.970">
    <property type="match status" value="1"/>
</dbReference>
<keyword evidence="1" id="KW-0472">Membrane</keyword>